<dbReference type="AlphaFoldDB" id="A0A382TZD9"/>
<organism evidence="1">
    <name type="scientific">marine metagenome</name>
    <dbReference type="NCBI Taxonomy" id="408172"/>
    <lineage>
        <taxon>unclassified sequences</taxon>
        <taxon>metagenomes</taxon>
        <taxon>ecological metagenomes</taxon>
    </lineage>
</organism>
<evidence type="ECO:0000313" key="1">
    <source>
        <dbReference type="EMBL" id="SVD27092.1"/>
    </source>
</evidence>
<gene>
    <name evidence="1" type="ORF">METZ01_LOCUS379946</name>
</gene>
<protein>
    <submittedName>
        <fullName evidence="1">Uncharacterized protein</fullName>
    </submittedName>
</protein>
<accession>A0A382TZD9</accession>
<sequence length="72" mass="7810">VKIHTLLPLLLAGTALTFSCGDDSSPEGTYDGRLVMEDGIKTVRFELLGENIARARGLFGNVTEGTWKKETV</sequence>
<feature type="non-terminal residue" evidence="1">
    <location>
        <position position="1"/>
    </location>
</feature>
<name>A0A382TZD9_9ZZZZ</name>
<proteinExistence type="predicted"/>
<reference evidence="1" key="1">
    <citation type="submission" date="2018-05" db="EMBL/GenBank/DDBJ databases">
        <authorList>
            <person name="Lanie J.A."/>
            <person name="Ng W.-L."/>
            <person name="Kazmierczak K.M."/>
            <person name="Andrzejewski T.M."/>
            <person name="Davidsen T.M."/>
            <person name="Wayne K.J."/>
            <person name="Tettelin H."/>
            <person name="Glass J.I."/>
            <person name="Rusch D."/>
            <person name="Podicherti R."/>
            <person name="Tsui H.-C.T."/>
            <person name="Winkler M.E."/>
        </authorList>
    </citation>
    <scope>NUCLEOTIDE SEQUENCE</scope>
</reference>
<feature type="non-terminal residue" evidence="1">
    <location>
        <position position="72"/>
    </location>
</feature>
<dbReference type="EMBL" id="UINC01140128">
    <property type="protein sequence ID" value="SVD27092.1"/>
    <property type="molecule type" value="Genomic_DNA"/>
</dbReference>